<evidence type="ECO:0000313" key="3">
    <source>
        <dbReference type="Proteomes" id="UP000012589"/>
    </source>
</evidence>
<dbReference type="InterPro" id="IPR032820">
    <property type="entry name" value="ATPase_put"/>
</dbReference>
<dbReference type="HOGENOM" id="CLU_137927_5_0_9"/>
<dbReference type="Pfam" id="PF09527">
    <property type="entry name" value="ATPase_gene1"/>
    <property type="match status" value="1"/>
</dbReference>
<sequence length="77" mass="8905">MKNKRSVFQAFTMVIQFGLNMIVPIVMCTLFGVWIDRKYDIPVITIPLFLAGALAGFRNIFIMAKKIYQDDRKSTEE</sequence>
<organism evidence="2 3">
    <name type="scientific">Eubacterium plexicaudatum ASF492</name>
    <dbReference type="NCBI Taxonomy" id="1235802"/>
    <lineage>
        <taxon>Bacteria</taxon>
        <taxon>Bacillati</taxon>
        <taxon>Bacillota</taxon>
        <taxon>Clostridia</taxon>
        <taxon>Eubacteriales</taxon>
        <taxon>Eubacteriaceae</taxon>
        <taxon>Eubacterium</taxon>
    </lineage>
</organism>
<feature type="transmembrane region" description="Helical" evidence="1">
    <location>
        <begin position="41"/>
        <end position="64"/>
    </location>
</feature>
<evidence type="ECO:0000313" key="2">
    <source>
        <dbReference type="EMBL" id="EMZ33786.1"/>
    </source>
</evidence>
<name>N2B048_9FIRM</name>
<keyword evidence="1" id="KW-1133">Transmembrane helix</keyword>
<dbReference type="OrthoDB" id="2087782at2"/>
<keyword evidence="1" id="KW-0472">Membrane</keyword>
<evidence type="ECO:0000256" key="1">
    <source>
        <dbReference type="SAM" id="Phobius"/>
    </source>
</evidence>
<comment type="caution">
    <text evidence="2">The sequence shown here is derived from an EMBL/GenBank/DDBJ whole genome shotgun (WGS) entry which is preliminary data.</text>
</comment>
<feature type="transmembrane region" description="Helical" evidence="1">
    <location>
        <begin position="12"/>
        <end position="35"/>
    </location>
</feature>
<proteinExistence type="predicted"/>
<gene>
    <name evidence="2" type="ORF">C823_01326</name>
</gene>
<dbReference type="AlphaFoldDB" id="N2B048"/>
<protein>
    <recommendedName>
        <fullName evidence="4">F0F1-ATPase subunit</fullName>
    </recommendedName>
</protein>
<accession>N2B048</accession>
<dbReference type="eggNOG" id="ENOG503361T">
    <property type="taxonomic scope" value="Bacteria"/>
</dbReference>
<evidence type="ECO:0008006" key="4">
    <source>
        <dbReference type="Google" id="ProtNLM"/>
    </source>
</evidence>
<dbReference type="EMBL" id="AQFT01000039">
    <property type="protein sequence ID" value="EMZ33786.1"/>
    <property type="molecule type" value="Genomic_DNA"/>
</dbReference>
<reference evidence="2 3" key="1">
    <citation type="journal article" date="2014" name="Genome Announc.">
        <title>Draft genome sequences of the altered schaedler flora, a defined bacterial community from gnotobiotic mice.</title>
        <authorList>
            <person name="Wannemuehler M.J."/>
            <person name="Overstreet A.M."/>
            <person name="Ward D.V."/>
            <person name="Phillips G.J."/>
        </authorList>
    </citation>
    <scope>NUCLEOTIDE SEQUENCE [LARGE SCALE GENOMIC DNA]</scope>
    <source>
        <strain evidence="2 3">ASF492</strain>
    </source>
</reference>
<dbReference type="PATRIC" id="fig|1235802.3.peg.1415"/>
<dbReference type="Proteomes" id="UP000012589">
    <property type="component" value="Unassembled WGS sequence"/>
</dbReference>
<dbReference type="STRING" id="1235802.C823_01326"/>
<keyword evidence="1" id="KW-0812">Transmembrane</keyword>
<keyword evidence="3" id="KW-1185">Reference proteome</keyword>